<dbReference type="AlphaFoldDB" id="A0A9P0FMB5"/>
<gene>
    <name evidence="1" type="ORF">MELIAE_LOCUS11847</name>
</gene>
<dbReference type="EMBL" id="OV121139">
    <property type="protein sequence ID" value="CAH0562827.1"/>
    <property type="molecule type" value="Genomic_DNA"/>
</dbReference>
<evidence type="ECO:0000313" key="1">
    <source>
        <dbReference type="EMBL" id="CAH0562827.1"/>
    </source>
</evidence>
<dbReference type="OrthoDB" id="6784565at2759"/>
<reference evidence="1" key="1">
    <citation type="submission" date="2021-12" db="EMBL/GenBank/DDBJ databases">
        <authorList>
            <person name="King R."/>
        </authorList>
    </citation>
    <scope>NUCLEOTIDE SEQUENCE</scope>
</reference>
<protein>
    <submittedName>
        <fullName evidence="1">Uncharacterized protein</fullName>
    </submittedName>
</protein>
<proteinExistence type="predicted"/>
<keyword evidence="2" id="KW-1185">Reference proteome</keyword>
<sequence>MSDKLVFSKINDTEKENIEGDTEQATFLPESLNQTLDNNTFNMSFVSCNPQEIDKMDTASNLNINNCDNLSDNNISKPCDSQSILKKVIMPKIIKKRGRPRGADLTVIGLSKKKRSNLKPIEYIKRNTKEKEEILLNLILNENAKYNKLVFVHNDKHKYLFDENDIVTTLPHPLYDEIVDIALIASYFDEKTLKKIHNILNSNEPIWLCNICDSLIETKEQCIRYLTQSEARKIRSKQGLSWTCESCNAIGNDINSLKAVIISLKDDLLELKSKNTMDKFSFEDVIYEIHEREKRKSNIVIFNVAESQSVTTANKIKDDKATTENILTNLSININIGDCNRHKKLSSTLKSTAVLTTRAMCLVVDRSVLSSAINENFFLQ</sequence>
<accession>A0A9P0FMB5</accession>
<name>A0A9P0FMB5_BRAAE</name>
<evidence type="ECO:0000313" key="2">
    <source>
        <dbReference type="Proteomes" id="UP001154078"/>
    </source>
</evidence>
<organism evidence="1 2">
    <name type="scientific">Brassicogethes aeneus</name>
    <name type="common">Rape pollen beetle</name>
    <name type="synonym">Meligethes aeneus</name>
    <dbReference type="NCBI Taxonomy" id="1431903"/>
    <lineage>
        <taxon>Eukaryota</taxon>
        <taxon>Metazoa</taxon>
        <taxon>Ecdysozoa</taxon>
        <taxon>Arthropoda</taxon>
        <taxon>Hexapoda</taxon>
        <taxon>Insecta</taxon>
        <taxon>Pterygota</taxon>
        <taxon>Neoptera</taxon>
        <taxon>Endopterygota</taxon>
        <taxon>Coleoptera</taxon>
        <taxon>Polyphaga</taxon>
        <taxon>Cucujiformia</taxon>
        <taxon>Nitidulidae</taxon>
        <taxon>Meligethinae</taxon>
        <taxon>Brassicogethes</taxon>
    </lineage>
</organism>
<dbReference type="Proteomes" id="UP001154078">
    <property type="component" value="Chromosome 8"/>
</dbReference>